<accession>A0A4D4MN57</accession>
<name>A0A4D4MN57_STRAX</name>
<evidence type="ECO:0000313" key="3">
    <source>
        <dbReference type="Proteomes" id="UP000299211"/>
    </source>
</evidence>
<organism evidence="2 3">
    <name type="scientific">Streptomyces avermitilis</name>
    <dbReference type="NCBI Taxonomy" id="33903"/>
    <lineage>
        <taxon>Bacteria</taxon>
        <taxon>Bacillati</taxon>
        <taxon>Actinomycetota</taxon>
        <taxon>Actinomycetes</taxon>
        <taxon>Kitasatosporales</taxon>
        <taxon>Streptomycetaceae</taxon>
        <taxon>Streptomyces</taxon>
    </lineage>
</organism>
<feature type="compositionally biased region" description="Low complexity" evidence="1">
    <location>
        <begin position="53"/>
        <end position="65"/>
    </location>
</feature>
<feature type="region of interest" description="Disordered" evidence="1">
    <location>
        <begin position="49"/>
        <end position="77"/>
    </location>
</feature>
<protein>
    <submittedName>
        <fullName evidence="2">Uncharacterized protein</fullName>
    </submittedName>
</protein>
<dbReference type="EMBL" id="BJHY01000001">
    <property type="protein sequence ID" value="GDY72879.1"/>
    <property type="molecule type" value="Genomic_DNA"/>
</dbReference>
<dbReference type="AlphaFoldDB" id="A0A4D4MN57"/>
<gene>
    <name evidence="2" type="ORF">SAV31267_023640</name>
</gene>
<sequence length="85" mass="9539">MAERAMSVTPYWELTFDADGDVDGRERDRLLAQVAQRKVHDLVVFAHGWNNERSGPPGSTAASSSRSRRSHRGRVSGTWVWCGPR</sequence>
<proteinExistence type="predicted"/>
<reference evidence="2 3" key="1">
    <citation type="submission" date="2019-04" db="EMBL/GenBank/DDBJ databases">
        <title>Draft genome sequences of Streptomyces avermitilis ATCC 31267.</title>
        <authorList>
            <person name="Komaki H."/>
            <person name="Tamura T."/>
            <person name="Hosoyama A."/>
        </authorList>
    </citation>
    <scope>NUCLEOTIDE SEQUENCE [LARGE SCALE GENOMIC DNA]</scope>
    <source>
        <strain evidence="2 3">ATCC 31267</strain>
    </source>
</reference>
<dbReference type="Proteomes" id="UP000299211">
    <property type="component" value="Unassembled WGS sequence"/>
</dbReference>
<evidence type="ECO:0000313" key="2">
    <source>
        <dbReference type="EMBL" id="GDY72879.1"/>
    </source>
</evidence>
<comment type="caution">
    <text evidence="2">The sequence shown here is derived from an EMBL/GenBank/DDBJ whole genome shotgun (WGS) entry which is preliminary data.</text>
</comment>
<evidence type="ECO:0000256" key="1">
    <source>
        <dbReference type="SAM" id="MobiDB-lite"/>
    </source>
</evidence>